<dbReference type="InterPro" id="IPR003423">
    <property type="entry name" value="OMP_efflux"/>
</dbReference>
<accession>A0ABU1WYN6</accession>
<comment type="caution">
    <text evidence="3">The sequence shown here is derived from an EMBL/GenBank/DDBJ whole genome shotgun (WGS) entry which is preliminary data.</text>
</comment>
<proteinExistence type="inferred from homology"/>
<dbReference type="PANTHER" id="PTHR30203">
    <property type="entry name" value="OUTER MEMBRANE CATION EFFLUX PROTEIN"/>
    <property type="match status" value="1"/>
</dbReference>
<keyword evidence="4" id="KW-1185">Reference proteome</keyword>
<evidence type="ECO:0000313" key="3">
    <source>
        <dbReference type="EMBL" id="MDR7154421.1"/>
    </source>
</evidence>
<keyword evidence="2" id="KW-0732">Signal</keyword>
<feature type="chain" id="PRO_5047060787" evidence="2">
    <location>
        <begin position="22"/>
        <end position="480"/>
    </location>
</feature>
<dbReference type="EMBL" id="JAVDWV010000005">
    <property type="protein sequence ID" value="MDR7154421.1"/>
    <property type="molecule type" value="Genomic_DNA"/>
</dbReference>
<evidence type="ECO:0000256" key="2">
    <source>
        <dbReference type="SAM" id="SignalP"/>
    </source>
</evidence>
<dbReference type="Gene3D" id="1.20.1600.10">
    <property type="entry name" value="Outer membrane efflux proteins (OEP)"/>
    <property type="match status" value="1"/>
</dbReference>
<feature type="signal peptide" evidence="2">
    <location>
        <begin position="1"/>
        <end position="21"/>
    </location>
</feature>
<sequence length="480" mass="52639">MPSKRLLILVALMATVGPALAQDIAPLPTRAPVAPLSGPLQLADVLASSRQHAPQVLEALARVRGAEGKRLSAEGAFDTVFSAAADTRLTGYYDNRYAETKLTRPLEQWGGNVYGGYRVSDGRFPIYEDKNYTNQFGEIKAGVVLALLRDRAIDDRRFNRTQAEADIALADADRLFIAIGVQRRALDAYNQWVVAGERLEIVRNLLNLAQDRQKGLERQVTLGLRPRIILTENQQNILRRQTLVVEAEQALASAANTLSLYWRDADGRPVIPSPAQLPSDLPTPLPLPIDPKSALSMRPDLRTIDVRMQVARDRLALDQNALLPRLDLNAEASRDIGPIGEGGRSREGTETRIGLTFTLPLQRRAAQGRIMQTQAEIEAAMLRGQGLREQIIAEIDTIGVAVDATQRLLTLAGDEQARAQDMAQAERRRFEMGASDFFLVNIREEAAADAALRKLDAAYRQLIAHADLAAASADTDALGL</sequence>
<gene>
    <name evidence="3" type="ORF">J2W40_001233</name>
</gene>
<name>A0ABU1WYN6_SPHXE</name>
<dbReference type="InterPro" id="IPR010131">
    <property type="entry name" value="MdtP/NodT-like"/>
</dbReference>
<evidence type="ECO:0000256" key="1">
    <source>
        <dbReference type="ARBA" id="ARBA00007613"/>
    </source>
</evidence>
<evidence type="ECO:0000313" key="4">
    <source>
        <dbReference type="Proteomes" id="UP001267638"/>
    </source>
</evidence>
<dbReference type="Proteomes" id="UP001267638">
    <property type="component" value="Unassembled WGS sequence"/>
</dbReference>
<dbReference type="PANTHER" id="PTHR30203:SF24">
    <property type="entry name" value="BLR4935 PROTEIN"/>
    <property type="match status" value="1"/>
</dbReference>
<dbReference type="RefSeq" id="WP_310222710.1">
    <property type="nucleotide sequence ID" value="NZ_JAVDWV010000005.1"/>
</dbReference>
<organism evidence="3 4">
    <name type="scientific">Sphingobium xenophagum</name>
    <dbReference type="NCBI Taxonomy" id="121428"/>
    <lineage>
        <taxon>Bacteria</taxon>
        <taxon>Pseudomonadati</taxon>
        <taxon>Pseudomonadota</taxon>
        <taxon>Alphaproteobacteria</taxon>
        <taxon>Sphingomonadales</taxon>
        <taxon>Sphingomonadaceae</taxon>
        <taxon>Sphingobium</taxon>
    </lineage>
</organism>
<dbReference type="Pfam" id="PF02321">
    <property type="entry name" value="OEP"/>
    <property type="match status" value="1"/>
</dbReference>
<dbReference type="SUPFAM" id="SSF56954">
    <property type="entry name" value="Outer membrane efflux proteins (OEP)"/>
    <property type="match status" value="1"/>
</dbReference>
<comment type="similarity">
    <text evidence="1">Belongs to the outer membrane factor (OMF) (TC 1.B.17) family.</text>
</comment>
<reference evidence="3 4" key="1">
    <citation type="submission" date="2023-07" db="EMBL/GenBank/DDBJ databases">
        <title>Sorghum-associated microbial communities from plants grown in Nebraska, USA.</title>
        <authorList>
            <person name="Schachtman D."/>
        </authorList>
    </citation>
    <scope>NUCLEOTIDE SEQUENCE [LARGE SCALE GENOMIC DNA]</scope>
    <source>
        <strain evidence="3 4">4256</strain>
    </source>
</reference>
<protein>
    <submittedName>
        <fullName evidence="3">Outer membrane protein TolC</fullName>
    </submittedName>
</protein>